<accession>A0A164ZVA4</accession>
<dbReference type="Proteomes" id="UP000076632">
    <property type="component" value="Unassembled WGS sequence"/>
</dbReference>
<sequence length="150" mass="15437">MMQIKTTLIAALISTAAEVSAASSTNTNEGLTPKQTSEISVQLSSYWNSLTAQSEYTSVFNALATEIPTSVLTHIENDHNAFIEAIITATAVPAWVNDISDDIQSYLVSVGSKEVAIVTKALDNEAPASSGAVKAIGAAAAGVLAAAVLL</sequence>
<proteinExistence type="predicted"/>
<keyword evidence="3" id="KW-1185">Reference proteome</keyword>
<evidence type="ECO:0000256" key="1">
    <source>
        <dbReference type="SAM" id="SignalP"/>
    </source>
</evidence>
<feature type="chain" id="PRO_5007855053" evidence="1">
    <location>
        <begin position="22"/>
        <end position="150"/>
    </location>
</feature>
<dbReference type="AlphaFoldDB" id="A0A164ZVA4"/>
<protein>
    <submittedName>
        <fullName evidence="2">Uncharacterized protein</fullName>
    </submittedName>
</protein>
<name>A0A164ZVA4_XYLHT</name>
<dbReference type="RefSeq" id="XP_018185131.1">
    <property type="nucleotide sequence ID" value="XM_018336524.1"/>
</dbReference>
<feature type="signal peptide" evidence="1">
    <location>
        <begin position="1"/>
        <end position="21"/>
    </location>
</feature>
<keyword evidence="1" id="KW-0732">Signal</keyword>
<reference evidence="2 3" key="1">
    <citation type="journal article" date="2016" name="Fungal Biol.">
        <title>The genome of Xylona heveae provides a window into fungal endophytism.</title>
        <authorList>
            <person name="Gazis R."/>
            <person name="Kuo A."/>
            <person name="Riley R."/>
            <person name="LaButti K."/>
            <person name="Lipzen A."/>
            <person name="Lin J."/>
            <person name="Amirebrahimi M."/>
            <person name="Hesse C.N."/>
            <person name="Spatafora J.W."/>
            <person name="Henrissat B."/>
            <person name="Hainaut M."/>
            <person name="Grigoriev I.V."/>
            <person name="Hibbett D.S."/>
        </authorList>
    </citation>
    <scope>NUCLEOTIDE SEQUENCE [LARGE SCALE GENOMIC DNA]</scope>
    <source>
        <strain evidence="2 3">TC161</strain>
    </source>
</reference>
<gene>
    <name evidence="2" type="ORF">L228DRAFT_36593</name>
</gene>
<organism evidence="2 3">
    <name type="scientific">Xylona heveae (strain CBS 132557 / TC161)</name>
    <dbReference type="NCBI Taxonomy" id="1328760"/>
    <lineage>
        <taxon>Eukaryota</taxon>
        <taxon>Fungi</taxon>
        <taxon>Dikarya</taxon>
        <taxon>Ascomycota</taxon>
        <taxon>Pezizomycotina</taxon>
        <taxon>Xylonomycetes</taxon>
        <taxon>Xylonales</taxon>
        <taxon>Xylonaceae</taxon>
        <taxon>Xylona</taxon>
    </lineage>
</organism>
<evidence type="ECO:0000313" key="3">
    <source>
        <dbReference type="Proteomes" id="UP000076632"/>
    </source>
</evidence>
<dbReference type="EMBL" id="KV407465">
    <property type="protein sequence ID" value="KZF19576.1"/>
    <property type="molecule type" value="Genomic_DNA"/>
</dbReference>
<dbReference type="OrthoDB" id="5419608at2759"/>
<dbReference type="GeneID" id="28901661"/>
<evidence type="ECO:0000313" key="2">
    <source>
        <dbReference type="EMBL" id="KZF19576.1"/>
    </source>
</evidence>
<dbReference type="InParanoid" id="A0A164ZVA4"/>